<keyword evidence="10" id="KW-1185">Reference proteome</keyword>
<dbReference type="InterPro" id="IPR002092">
    <property type="entry name" value="DNA-dir_Rpol_phage-type"/>
</dbReference>
<organism evidence="9 10">
    <name type="scientific">Rhizobium phage RHph_Y38</name>
    <dbReference type="NCBI Taxonomy" id="2509781"/>
    <lineage>
        <taxon>Viruses</taxon>
        <taxon>Duplodnaviria</taxon>
        <taxon>Heunggongvirae</taxon>
        <taxon>Uroviricota</taxon>
        <taxon>Caudoviricetes</taxon>
        <taxon>Schitoviridae</taxon>
        <taxon>Demetervirinae</taxon>
        <taxon>Acanvirus</taxon>
        <taxon>Acanvirus Y38</taxon>
    </lineage>
</organism>
<comment type="catalytic activity">
    <reaction evidence="7">
        <text>RNA(n) + a ribonucleoside 5'-triphosphate = RNA(n+1) + diphosphate</text>
        <dbReference type="Rhea" id="RHEA:21248"/>
        <dbReference type="Rhea" id="RHEA-COMP:14527"/>
        <dbReference type="Rhea" id="RHEA-COMP:17342"/>
        <dbReference type="ChEBI" id="CHEBI:33019"/>
        <dbReference type="ChEBI" id="CHEBI:61557"/>
        <dbReference type="ChEBI" id="CHEBI:140395"/>
        <dbReference type="EC" id="2.7.7.6"/>
    </reaction>
</comment>
<dbReference type="PANTHER" id="PTHR10102">
    <property type="entry name" value="DNA-DIRECTED RNA POLYMERASE, MITOCHONDRIAL"/>
    <property type="match status" value="1"/>
</dbReference>
<evidence type="ECO:0000256" key="3">
    <source>
        <dbReference type="ARBA" id="ARBA00022478"/>
    </source>
</evidence>
<keyword evidence="5" id="KW-0548">Nucleotidyltransferase</keyword>
<comment type="similarity">
    <text evidence="1">Belongs to the phage and mitochondrial RNA polymerase family.</text>
</comment>
<dbReference type="Pfam" id="PF00940">
    <property type="entry name" value="RNA_pol"/>
    <property type="match status" value="1"/>
</dbReference>
<feature type="domain" description="DNA-directed RNA polymerase C-terminal" evidence="8">
    <location>
        <begin position="5"/>
        <end position="144"/>
    </location>
</feature>
<reference evidence="9" key="1">
    <citation type="submission" date="2020-01" db="EMBL/GenBank/DDBJ databases">
        <title>Patterns of diversity and host range of bacteriophage communities associated with bean-nodulatin bacteria.</title>
        <authorList>
            <person name="Vann Cauwenberghe J."/>
            <person name="Santamaria R.I."/>
            <person name="Bustos P."/>
            <person name="Juarez S."/>
            <person name="Gonzalez V."/>
        </authorList>
    </citation>
    <scope>NUCLEOTIDE SEQUENCE</scope>
</reference>
<dbReference type="PROSITE" id="PS00489">
    <property type="entry name" value="RNA_POL_PHAGE_2"/>
    <property type="match status" value="1"/>
</dbReference>
<evidence type="ECO:0000259" key="8">
    <source>
        <dbReference type="Pfam" id="PF00940"/>
    </source>
</evidence>
<keyword evidence="3" id="KW-0240">DNA-directed RNA polymerase</keyword>
<dbReference type="EMBL" id="MN988483">
    <property type="protein sequence ID" value="QIG67740.1"/>
    <property type="molecule type" value="Genomic_DNA"/>
</dbReference>
<dbReference type="InterPro" id="IPR043502">
    <property type="entry name" value="DNA/RNA_pol_sf"/>
</dbReference>
<dbReference type="GO" id="GO:0006351">
    <property type="term" value="P:DNA-templated transcription"/>
    <property type="evidence" value="ECO:0007669"/>
    <property type="project" value="InterPro"/>
</dbReference>
<dbReference type="Proteomes" id="UP000656987">
    <property type="component" value="Segment"/>
</dbReference>
<gene>
    <name evidence="9" type="ORF">EVB52_039</name>
</gene>
<name>A0A7S5URC6_9CAUD</name>
<dbReference type="EC" id="2.7.7.6" evidence="2"/>
<evidence type="ECO:0000256" key="5">
    <source>
        <dbReference type="ARBA" id="ARBA00022695"/>
    </source>
</evidence>
<dbReference type="SUPFAM" id="SSF56672">
    <property type="entry name" value="DNA/RNA polymerases"/>
    <property type="match status" value="1"/>
</dbReference>
<proteinExistence type="inferred from homology"/>
<keyword evidence="4" id="KW-0808">Transferase</keyword>
<evidence type="ECO:0000313" key="10">
    <source>
        <dbReference type="Proteomes" id="UP000656987"/>
    </source>
</evidence>
<dbReference type="PANTHER" id="PTHR10102:SF0">
    <property type="entry name" value="DNA-DIRECTED RNA POLYMERASE, MITOCHONDRIAL"/>
    <property type="match status" value="1"/>
</dbReference>
<evidence type="ECO:0000256" key="6">
    <source>
        <dbReference type="ARBA" id="ARBA00023163"/>
    </source>
</evidence>
<evidence type="ECO:0000313" key="9">
    <source>
        <dbReference type="EMBL" id="QIG67740.1"/>
    </source>
</evidence>
<dbReference type="Gene3D" id="1.10.287.280">
    <property type="match status" value="1"/>
</dbReference>
<evidence type="ECO:0000256" key="2">
    <source>
        <dbReference type="ARBA" id="ARBA00012418"/>
    </source>
</evidence>
<protein>
    <recommendedName>
        <fullName evidence="2">DNA-directed RNA polymerase</fullName>
        <ecNumber evidence="2">2.7.7.6</ecNumber>
    </recommendedName>
</protein>
<accession>A0A7S5URC6</accession>
<dbReference type="GO" id="GO:0003899">
    <property type="term" value="F:DNA-directed RNA polymerase activity"/>
    <property type="evidence" value="ECO:0007669"/>
    <property type="project" value="UniProtKB-EC"/>
</dbReference>
<dbReference type="GO" id="GO:0000428">
    <property type="term" value="C:DNA-directed RNA polymerase complex"/>
    <property type="evidence" value="ECO:0007669"/>
    <property type="project" value="UniProtKB-KW"/>
</dbReference>
<evidence type="ECO:0000256" key="1">
    <source>
        <dbReference type="ARBA" id="ARBA00009493"/>
    </source>
</evidence>
<dbReference type="GO" id="GO:0003677">
    <property type="term" value="F:DNA binding"/>
    <property type="evidence" value="ECO:0007669"/>
    <property type="project" value="InterPro"/>
</dbReference>
<keyword evidence="6" id="KW-0804">Transcription</keyword>
<evidence type="ECO:0000256" key="7">
    <source>
        <dbReference type="ARBA" id="ARBA00048552"/>
    </source>
</evidence>
<dbReference type="InterPro" id="IPR046950">
    <property type="entry name" value="DNA-dir_Rpol_C_phage-type"/>
</dbReference>
<evidence type="ECO:0000256" key="4">
    <source>
        <dbReference type="ARBA" id="ARBA00022679"/>
    </source>
</evidence>
<sequence>MQLFSGVQYLKIDIANNFGLDKKNWDQRLQWFDDNEDKLGALVQQAEEPALYYAGVQAYKQHLEGKPCHYPISLDATSSGLQILAALTGDRKAASICNVVNTGKREDAYTSIYEAMLGITGGEAKIERKQTKQAVMTSLYGSEAVPKSVFGEGALLALFERTMDEQAPGAWELNKQMLALWNPNAYKYHWVMPDNFNVHVKVMQMYSENVHFLNKPYEVSFAVNEPMEKGRSLGANMTHSIDGMIVREMTRRCMYNPKTLERITALLDPKRPFVEPVENEHTSMVRTLWKHYQESGFLSARILDHLHNYNFYLVDALVIFDLVASLPKQPFQVIAVHDCFRCLPNYGNDLRKQYNILLAGIAKSRLLSFLLTQITGRKMEVGKLDPDLWKDVLDADYALS</sequence>